<dbReference type="InterPro" id="IPR020568">
    <property type="entry name" value="Ribosomal_Su5_D2-typ_SF"/>
</dbReference>
<comment type="caution">
    <text evidence="5">The sequence shown here is derived from an EMBL/GenBank/DDBJ whole genome shotgun (WGS) entry which is preliminary data.</text>
</comment>
<accession>A0A1F5GFH2</accession>
<evidence type="ECO:0000256" key="2">
    <source>
        <dbReference type="ARBA" id="ARBA00023274"/>
    </source>
</evidence>
<keyword evidence="1 5" id="KW-0689">Ribosomal protein</keyword>
<dbReference type="Pfam" id="PF00380">
    <property type="entry name" value="Ribosomal_S9"/>
    <property type="match status" value="1"/>
</dbReference>
<proteinExistence type="predicted"/>
<dbReference type="GO" id="GO:0003735">
    <property type="term" value="F:structural constituent of ribosome"/>
    <property type="evidence" value="ECO:0007669"/>
    <property type="project" value="InterPro"/>
</dbReference>
<name>A0A1F5GFH2_9BACT</name>
<evidence type="ECO:0000256" key="3">
    <source>
        <dbReference type="ARBA" id="ARBA00035259"/>
    </source>
</evidence>
<sequence>KYFATIKVEGSGKAGQLDAVIHGLSRALILAQPETRPA</sequence>
<dbReference type="GO" id="GO:1990904">
    <property type="term" value="C:ribonucleoprotein complex"/>
    <property type="evidence" value="ECO:0007669"/>
    <property type="project" value="UniProtKB-KW"/>
</dbReference>
<evidence type="ECO:0000256" key="1">
    <source>
        <dbReference type="ARBA" id="ARBA00022980"/>
    </source>
</evidence>
<dbReference type="GO" id="GO:0005840">
    <property type="term" value="C:ribosome"/>
    <property type="evidence" value="ECO:0007669"/>
    <property type="project" value="UniProtKB-KW"/>
</dbReference>
<evidence type="ECO:0000313" key="5">
    <source>
        <dbReference type="EMBL" id="OGD90603.1"/>
    </source>
</evidence>
<feature type="non-terminal residue" evidence="5">
    <location>
        <position position="38"/>
    </location>
</feature>
<dbReference type="SUPFAM" id="SSF54211">
    <property type="entry name" value="Ribosomal protein S5 domain 2-like"/>
    <property type="match status" value="1"/>
</dbReference>
<organism evidence="5 6">
    <name type="scientific">Candidatus Curtissbacteria bacterium RIFCSPHIGHO2_02_FULL_42_15</name>
    <dbReference type="NCBI Taxonomy" id="1797716"/>
    <lineage>
        <taxon>Bacteria</taxon>
        <taxon>Candidatus Curtissiibacteriota</taxon>
    </lineage>
</organism>
<dbReference type="Gene3D" id="3.30.230.10">
    <property type="match status" value="1"/>
</dbReference>
<feature type="non-terminal residue" evidence="5">
    <location>
        <position position="1"/>
    </location>
</feature>
<dbReference type="EMBL" id="MFBF01000040">
    <property type="protein sequence ID" value="OGD90603.1"/>
    <property type="molecule type" value="Genomic_DNA"/>
</dbReference>
<dbReference type="InterPro" id="IPR000754">
    <property type="entry name" value="Ribosomal_uS9"/>
</dbReference>
<reference evidence="5 6" key="1">
    <citation type="journal article" date="2016" name="Nat. Commun.">
        <title>Thousands of microbial genomes shed light on interconnected biogeochemical processes in an aquifer system.</title>
        <authorList>
            <person name="Anantharaman K."/>
            <person name="Brown C.T."/>
            <person name="Hug L.A."/>
            <person name="Sharon I."/>
            <person name="Castelle C.J."/>
            <person name="Probst A.J."/>
            <person name="Thomas B.C."/>
            <person name="Singh A."/>
            <person name="Wilkins M.J."/>
            <person name="Karaoz U."/>
            <person name="Brodie E.L."/>
            <person name="Williams K.H."/>
            <person name="Hubbard S.S."/>
            <person name="Banfield J.F."/>
        </authorList>
    </citation>
    <scope>NUCLEOTIDE SEQUENCE [LARGE SCALE GENOMIC DNA]</scope>
</reference>
<dbReference type="GO" id="GO:0006412">
    <property type="term" value="P:translation"/>
    <property type="evidence" value="ECO:0007669"/>
    <property type="project" value="InterPro"/>
</dbReference>
<keyword evidence="2" id="KW-0687">Ribonucleoprotein</keyword>
<gene>
    <name evidence="5" type="ORF">A3D07_03085</name>
</gene>
<dbReference type="Proteomes" id="UP000177124">
    <property type="component" value="Unassembled WGS sequence"/>
</dbReference>
<evidence type="ECO:0000313" key="6">
    <source>
        <dbReference type="Proteomes" id="UP000177124"/>
    </source>
</evidence>
<protein>
    <recommendedName>
        <fullName evidence="3">Small ribosomal subunit protein uS9</fullName>
    </recommendedName>
    <alternativeName>
        <fullName evidence="4">30S ribosomal protein S9</fullName>
    </alternativeName>
</protein>
<dbReference type="AlphaFoldDB" id="A0A1F5GFH2"/>
<evidence type="ECO:0000256" key="4">
    <source>
        <dbReference type="ARBA" id="ARBA00035523"/>
    </source>
</evidence>
<dbReference type="InterPro" id="IPR014721">
    <property type="entry name" value="Ribsml_uS5_D2-typ_fold_subgr"/>
</dbReference>